<evidence type="ECO:0000313" key="2">
    <source>
        <dbReference type="Proteomes" id="UP000000644"/>
    </source>
</evidence>
<dbReference type="Proteomes" id="UP000000644">
    <property type="component" value="Chromosome"/>
</dbReference>
<name>A1VKV1_POLNA</name>
<dbReference type="eggNOG" id="ENOG502ZNBV">
    <property type="taxonomic scope" value="Bacteria"/>
</dbReference>
<organism evidence="1 2">
    <name type="scientific">Polaromonas naphthalenivorans (strain CJ2)</name>
    <dbReference type="NCBI Taxonomy" id="365044"/>
    <lineage>
        <taxon>Bacteria</taxon>
        <taxon>Pseudomonadati</taxon>
        <taxon>Pseudomonadota</taxon>
        <taxon>Betaproteobacteria</taxon>
        <taxon>Burkholderiales</taxon>
        <taxon>Comamonadaceae</taxon>
        <taxon>Polaromonas</taxon>
    </lineage>
</organism>
<sequence>MSMKPLDEKDRQAMQHLIDGLACCAYGIAMLQLRRFPQDQVVAVLERVAAGEVVMTLSTSMTGDETALLGIFHDRSSHASVEFLHQVLQPAGEASLKSALDEMPATPADKLAALFQGLSRSSVTSPVLPSVREWAMAGIRSAVQSGDSLDETLGFKGAGKRSLAATLDTQNRDRSLLAALQHVAVPDAGVSDWERCLRLAKLIKSFSKIDWPKVCRDAAPAPGWPQWKKCLFAAAQSAHGSSPKDCKLPSSATRLYQIVQANTGYSLKGGAATVLASYRKSANTCPLQKSPSSLKSAA</sequence>
<dbReference type="HOGENOM" id="CLU_933373_0_0_4"/>
<keyword evidence="2" id="KW-1185">Reference proteome</keyword>
<proteinExistence type="predicted"/>
<dbReference type="KEGG" id="pna:Pnap_0962"/>
<dbReference type="AlphaFoldDB" id="A1VKV1"/>
<dbReference type="EMBL" id="CP000529">
    <property type="protein sequence ID" value="ABM36279.1"/>
    <property type="molecule type" value="Genomic_DNA"/>
</dbReference>
<evidence type="ECO:0000313" key="1">
    <source>
        <dbReference type="EMBL" id="ABM36279.1"/>
    </source>
</evidence>
<dbReference type="OrthoDB" id="7061733at2"/>
<gene>
    <name evidence="1" type="ordered locus">Pnap_0962</name>
</gene>
<accession>A1VKV1</accession>
<reference evidence="2" key="1">
    <citation type="journal article" date="2009" name="Environ. Microbiol.">
        <title>The genome of Polaromonas naphthalenivorans strain CJ2, isolated from coal tar-contaminated sediment, reveals physiological and metabolic versatility and evolution through extensive horizontal gene transfer.</title>
        <authorList>
            <person name="Yagi J.M."/>
            <person name="Sims D."/>
            <person name="Brettin T."/>
            <person name="Bruce D."/>
            <person name="Madsen E.L."/>
        </authorList>
    </citation>
    <scope>NUCLEOTIDE SEQUENCE [LARGE SCALE GENOMIC DNA]</scope>
    <source>
        <strain evidence="2">CJ2</strain>
    </source>
</reference>
<protein>
    <submittedName>
        <fullName evidence="1">Uncharacterized protein</fullName>
    </submittedName>
</protein>